<dbReference type="RefSeq" id="WP_032077345.1">
    <property type="nucleotide sequence ID" value="NZ_CP020953.1"/>
</dbReference>
<evidence type="ECO:0000313" key="1">
    <source>
        <dbReference type="EMBL" id="AWI06720.1"/>
    </source>
</evidence>
<organism evidence="1 2">
    <name type="scientific">Clostridium drakei</name>
    <dbReference type="NCBI Taxonomy" id="332101"/>
    <lineage>
        <taxon>Bacteria</taxon>
        <taxon>Bacillati</taxon>
        <taxon>Bacillota</taxon>
        <taxon>Clostridia</taxon>
        <taxon>Eubacteriales</taxon>
        <taxon>Clostridiaceae</taxon>
        <taxon>Clostridium</taxon>
    </lineage>
</organism>
<accession>A0A2U8DVQ6</accession>
<protein>
    <submittedName>
        <fullName evidence="1">Uncharacterized protein</fullName>
    </submittedName>
</protein>
<proteinExistence type="predicted"/>
<sequence>MIQNSTEYKSYIERIQEIVYKGQEVKHLEHSFYQVGSEHVAISITAPESNKYFFGINSEYLDKADYSILVCGNDLCAFKIPSNVVKQWNLKVDQNTGRYLTEIELDKNEDWLLSIKKGEDGSAVKINEYFINLKRDDEIISEVMVTRKILGLDKD</sequence>
<dbReference type="Proteomes" id="UP000244910">
    <property type="component" value="Chromosome"/>
</dbReference>
<gene>
    <name evidence="1" type="ORF">B9W14_20215</name>
</gene>
<reference evidence="2" key="1">
    <citation type="submission" date="2017-04" db="EMBL/GenBank/DDBJ databases">
        <authorList>
            <person name="Song Y."/>
            <person name="Cho B.-K."/>
        </authorList>
    </citation>
    <scope>NUCLEOTIDE SEQUENCE [LARGE SCALE GENOMIC DNA]</scope>
    <source>
        <strain evidence="2">SL1</strain>
    </source>
</reference>
<name>A0A2U8DVQ6_9CLOT</name>
<dbReference type="AlphaFoldDB" id="A0A2U8DVQ6"/>
<keyword evidence="2" id="KW-1185">Reference proteome</keyword>
<dbReference type="EMBL" id="CP020953">
    <property type="protein sequence ID" value="AWI06720.1"/>
    <property type="molecule type" value="Genomic_DNA"/>
</dbReference>
<dbReference type="OrthoDB" id="9993430at2"/>
<evidence type="ECO:0000313" key="2">
    <source>
        <dbReference type="Proteomes" id="UP000244910"/>
    </source>
</evidence>
<dbReference type="KEGG" id="cdrk:B9W14_20215"/>